<keyword evidence="5" id="KW-0498">Mitosis</keyword>
<comment type="caution">
    <text evidence="10">The sequence shown here is derived from an EMBL/GenBank/DDBJ whole genome shotgun (WGS) entry which is preliminary data.</text>
</comment>
<accession>A0ABR3GH57</accession>
<dbReference type="EMBL" id="JBBBZM010000073">
    <property type="protein sequence ID" value="KAL0635271.1"/>
    <property type="molecule type" value="Genomic_DNA"/>
</dbReference>
<evidence type="ECO:0000256" key="4">
    <source>
        <dbReference type="ARBA" id="ARBA00022618"/>
    </source>
</evidence>
<evidence type="ECO:0000313" key="11">
    <source>
        <dbReference type="Proteomes" id="UP001447188"/>
    </source>
</evidence>
<evidence type="ECO:0000256" key="2">
    <source>
        <dbReference type="ARBA" id="ARBA00008643"/>
    </source>
</evidence>
<keyword evidence="9" id="KW-0137">Centromere</keyword>
<proteinExistence type="inferred from homology"/>
<keyword evidence="3" id="KW-0158">Chromosome</keyword>
<keyword evidence="4" id="KW-0132">Cell division</keyword>
<keyword evidence="7" id="KW-0175">Coiled coil</keyword>
<dbReference type="Pfam" id="PF05859">
    <property type="entry name" value="Mis12"/>
    <property type="match status" value="1"/>
</dbReference>
<keyword evidence="8" id="KW-0131">Cell cycle</keyword>
<evidence type="ECO:0000256" key="1">
    <source>
        <dbReference type="ARBA" id="ARBA00004629"/>
    </source>
</evidence>
<evidence type="ECO:0000256" key="3">
    <source>
        <dbReference type="ARBA" id="ARBA00022454"/>
    </source>
</evidence>
<dbReference type="Proteomes" id="UP001447188">
    <property type="component" value="Unassembled WGS sequence"/>
</dbReference>
<keyword evidence="11" id="KW-1185">Reference proteome</keyword>
<evidence type="ECO:0008006" key="12">
    <source>
        <dbReference type="Google" id="ProtNLM"/>
    </source>
</evidence>
<dbReference type="PANTHER" id="PTHR14527">
    <property type="entry name" value="PROTEIN MIS12 HOMOLOG"/>
    <property type="match status" value="1"/>
</dbReference>
<comment type="similarity">
    <text evidence="2">Belongs to the mis12 family.</text>
</comment>
<name>A0ABR3GH57_9PEZI</name>
<reference evidence="10 11" key="1">
    <citation type="submission" date="2024-02" db="EMBL/GenBank/DDBJ databases">
        <title>Discinaceae phylogenomics.</title>
        <authorList>
            <person name="Dirks A.C."/>
            <person name="James T.Y."/>
        </authorList>
    </citation>
    <scope>NUCLEOTIDE SEQUENCE [LARGE SCALE GENOMIC DNA]</scope>
    <source>
        <strain evidence="10 11">ACD0624</strain>
    </source>
</reference>
<evidence type="ECO:0000256" key="7">
    <source>
        <dbReference type="ARBA" id="ARBA00023054"/>
    </source>
</evidence>
<gene>
    <name evidence="10" type="ORF">Q9L58_005756</name>
</gene>
<keyword evidence="6" id="KW-0995">Kinetochore</keyword>
<dbReference type="PANTHER" id="PTHR14527:SF2">
    <property type="entry name" value="PROTEIN MIS12 HOMOLOG"/>
    <property type="match status" value="1"/>
</dbReference>
<evidence type="ECO:0000256" key="6">
    <source>
        <dbReference type="ARBA" id="ARBA00022838"/>
    </source>
</evidence>
<protein>
    <recommendedName>
        <fullName evidence="12">Mis12 domain-containing protein</fullName>
    </recommendedName>
</protein>
<evidence type="ECO:0000313" key="10">
    <source>
        <dbReference type="EMBL" id="KAL0635271.1"/>
    </source>
</evidence>
<evidence type="ECO:0000256" key="8">
    <source>
        <dbReference type="ARBA" id="ARBA00023306"/>
    </source>
</evidence>
<dbReference type="InterPro" id="IPR008685">
    <property type="entry name" value="Centromere_Mis12"/>
</dbReference>
<comment type="subcellular location">
    <subcellularLocation>
        <location evidence="1">Chromosome</location>
        <location evidence="1">Centromere</location>
        <location evidence="1">Kinetochore</location>
    </subcellularLocation>
</comment>
<sequence length="346" mass="38141">MNSASTTLLTEHLRWTPLSLIDDIINSINDILYQSVAAIENYLLNASPPLLGFIPPPGTIPDTDGDGNVLFSEKEAEEISRGVHALETLLENGVDKYFDSFELYVLRNILVVNPELVGWVRLAHHRDLDLSSIPTIIPTDSATSTRPRIPAHEAQSRIRTLRQTLLASHALNHTLRSEIETNTRSLAQLRMLVSAVTTSVDGLENPLSFINSSGGAKEIKDSASFAVSQTDLIRSLLKKLRPQFDALLAQRAQREAEEALKEGEDTEMKDVGGASVVTVSAEEERKRYIERMTRRHMEASRGLRLNAKGEVVGGNFEGAAKKRLEEVEALEEVVAGLVEKKGEDEG</sequence>
<evidence type="ECO:0000256" key="5">
    <source>
        <dbReference type="ARBA" id="ARBA00022776"/>
    </source>
</evidence>
<organism evidence="10 11">
    <name type="scientific">Discina gigas</name>
    <dbReference type="NCBI Taxonomy" id="1032678"/>
    <lineage>
        <taxon>Eukaryota</taxon>
        <taxon>Fungi</taxon>
        <taxon>Dikarya</taxon>
        <taxon>Ascomycota</taxon>
        <taxon>Pezizomycotina</taxon>
        <taxon>Pezizomycetes</taxon>
        <taxon>Pezizales</taxon>
        <taxon>Discinaceae</taxon>
        <taxon>Discina</taxon>
    </lineage>
</organism>
<evidence type="ECO:0000256" key="9">
    <source>
        <dbReference type="ARBA" id="ARBA00023328"/>
    </source>
</evidence>